<name>M5RGQ3_9BACT</name>
<dbReference type="AlphaFoldDB" id="M5RGQ3"/>
<dbReference type="Pfam" id="PF20397">
    <property type="entry name" value="DUF6690"/>
    <property type="match status" value="1"/>
</dbReference>
<sequence length="277" mass="31014">MKLPFLFNGNFMFPIMRIRTAAAIAALVGGPYVVSETDMGQKTVSSIKRQFETTEAAMSSGESVLSTSSDYGVHSHYEVEQLRHSDKTRYRYDHELARKLGAIPAKADSEPNLVGTTVQDLREVIRFDINPEWIISRFSRVTTVLADLKMEGLRVPIVTGTQANDLAGTLTYYFDTSGKVQRITVHGFTGDPSKMAAIMTEHYGLSREPSLEAGVFTRRWNGVPVHFLRLTHAPIVYSDAIHQKYTVFVELNQPNLAFGISPEAQRIVNADHYSGRW</sequence>
<evidence type="ECO:0000313" key="3">
    <source>
        <dbReference type="Proteomes" id="UP000011991"/>
    </source>
</evidence>
<gene>
    <name evidence="2" type="ORF">RMSM_04511</name>
</gene>
<dbReference type="PATRIC" id="fig|1265738.3.peg.4529"/>
<evidence type="ECO:0000259" key="1">
    <source>
        <dbReference type="Pfam" id="PF20397"/>
    </source>
</evidence>
<accession>M5RGQ3</accession>
<keyword evidence="3" id="KW-1185">Reference proteome</keyword>
<feature type="domain" description="DUF6690" evidence="1">
    <location>
        <begin position="16"/>
        <end position="277"/>
    </location>
</feature>
<reference evidence="2 3" key="1">
    <citation type="journal article" date="2013" name="Mar. Genomics">
        <title>Expression of sulfatases in Rhodopirellula baltica and the diversity of sulfatases in the genus Rhodopirellula.</title>
        <authorList>
            <person name="Wegner C.E."/>
            <person name="Richter-Heitmann T."/>
            <person name="Klindworth A."/>
            <person name="Klockow C."/>
            <person name="Richter M."/>
            <person name="Achstetter T."/>
            <person name="Glockner F.O."/>
            <person name="Harder J."/>
        </authorList>
    </citation>
    <scope>NUCLEOTIDE SEQUENCE [LARGE SCALE GENOMIC DNA]</scope>
    <source>
        <strain evidence="2 3">SM1</strain>
    </source>
</reference>
<dbReference type="Proteomes" id="UP000011991">
    <property type="component" value="Unassembled WGS sequence"/>
</dbReference>
<dbReference type="EMBL" id="ANOG01000648">
    <property type="protein sequence ID" value="EMI18563.1"/>
    <property type="molecule type" value="Genomic_DNA"/>
</dbReference>
<organism evidence="2 3">
    <name type="scientific">Rhodopirellula maiorica SM1</name>
    <dbReference type="NCBI Taxonomy" id="1265738"/>
    <lineage>
        <taxon>Bacteria</taxon>
        <taxon>Pseudomonadati</taxon>
        <taxon>Planctomycetota</taxon>
        <taxon>Planctomycetia</taxon>
        <taxon>Pirellulales</taxon>
        <taxon>Pirellulaceae</taxon>
        <taxon>Novipirellula</taxon>
    </lineage>
</organism>
<protein>
    <submittedName>
        <fullName evidence="2">Signal peptide protein</fullName>
    </submittedName>
</protein>
<comment type="caution">
    <text evidence="2">The sequence shown here is derived from an EMBL/GenBank/DDBJ whole genome shotgun (WGS) entry which is preliminary data.</text>
</comment>
<proteinExistence type="predicted"/>
<evidence type="ECO:0000313" key="2">
    <source>
        <dbReference type="EMBL" id="EMI18563.1"/>
    </source>
</evidence>
<dbReference type="InterPro" id="IPR046512">
    <property type="entry name" value="DUF6690"/>
</dbReference>